<dbReference type="InterPro" id="IPR036236">
    <property type="entry name" value="Znf_C2H2_sf"/>
</dbReference>
<feature type="signal peptide" evidence="2">
    <location>
        <begin position="1"/>
        <end position="24"/>
    </location>
</feature>
<dbReference type="SUPFAM" id="SSF57667">
    <property type="entry name" value="beta-beta-alpha zinc fingers"/>
    <property type="match status" value="1"/>
</dbReference>
<name>A0A0W0FCE8_MONRR</name>
<evidence type="ECO:0000256" key="2">
    <source>
        <dbReference type="SAM" id="SignalP"/>
    </source>
</evidence>
<evidence type="ECO:0008006" key="5">
    <source>
        <dbReference type="Google" id="ProtNLM"/>
    </source>
</evidence>
<reference evidence="3 4" key="1">
    <citation type="submission" date="2015-12" db="EMBL/GenBank/DDBJ databases">
        <title>Draft genome sequence of Moniliophthora roreri, the causal agent of frosty pod rot of cacao.</title>
        <authorList>
            <person name="Aime M.C."/>
            <person name="Diaz-Valderrama J.R."/>
            <person name="Kijpornyongpan T."/>
            <person name="Phillips-Mora W."/>
        </authorList>
    </citation>
    <scope>NUCLEOTIDE SEQUENCE [LARGE SCALE GENOMIC DNA]</scope>
    <source>
        <strain evidence="3 4">MCA 2952</strain>
    </source>
</reference>
<sequence>MRFKFSTLTSTIVAALCIANVVNASALPDVEAVSRKELLDWIATTDAELNFVGEPLDKRAALNTMVVYCNTRTQNLSQHWDLRSLELASALLDQRAPQRLRDLWTSSHTAVDANYQNRNQQTNFLYGQQDHLNAVAGPTTSASIPVPHLQPFEFWTFPSQSCQPQPPPKRQRLQTYAPKTKRHMSDPYHYSAGSNNEGQFYDNPAEYGRQVARPSIVNPGYTAHAYATGYPPHTTPPHGTMYTHAPAPQTYQDQYLYASPQFQHAYTQPRPEQRVPQIIGWSGPIQDEKYFDVGTISGAPVGSTSAGIAFKGSGRKRRLEDHHFPAQPSPSHPLPQVHVPPPSAVIPPAERPPPQLCRYQIPGLRPGTYVECGTMLNFDSELPKHIMMHVKRHPHPETLASAQSVWREAHPGVPFPKPSPNNIETYTDEDGKVLCHWKGCEGAKNGRIKPESMKRHVKRHLGWGSVKCKGCKVTFSRIDAYHRHINTLGYERCKEADKEPRDEEDSDGESG</sequence>
<feature type="compositionally biased region" description="Pro residues" evidence="1">
    <location>
        <begin position="327"/>
        <end position="351"/>
    </location>
</feature>
<feature type="region of interest" description="Disordered" evidence="1">
    <location>
        <begin position="313"/>
        <end position="351"/>
    </location>
</feature>
<protein>
    <recommendedName>
        <fullName evidence="5">C2H2-type domain-containing protein</fullName>
    </recommendedName>
</protein>
<comment type="caution">
    <text evidence="3">The sequence shown here is derived from an EMBL/GenBank/DDBJ whole genome shotgun (WGS) entry which is preliminary data.</text>
</comment>
<feature type="region of interest" description="Disordered" evidence="1">
    <location>
        <begin position="181"/>
        <end position="203"/>
    </location>
</feature>
<evidence type="ECO:0000256" key="1">
    <source>
        <dbReference type="SAM" id="MobiDB-lite"/>
    </source>
</evidence>
<organism evidence="3 4">
    <name type="scientific">Moniliophthora roreri</name>
    <name type="common">Frosty pod rot fungus</name>
    <name type="synonym">Monilia roreri</name>
    <dbReference type="NCBI Taxonomy" id="221103"/>
    <lineage>
        <taxon>Eukaryota</taxon>
        <taxon>Fungi</taxon>
        <taxon>Dikarya</taxon>
        <taxon>Basidiomycota</taxon>
        <taxon>Agaricomycotina</taxon>
        <taxon>Agaricomycetes</taxon>
        <taxon>Agaricomycetidae</taxon>
        <taxon>Agaricales</taxon>
        <taxon>Marasmiineae</taxon>
        <taxon>Marasmiaceae</taxon>
        <taxon>Moniliophthora</taxon>
    </lineage>
</organism>
<gene>
    <name evidence="3" type="ORF">WG66_13553</name>
</gene>
<feature type="chain" id="PRO_5006901693" description="C2H2-type domain-containing protein" evidence="2">
    <location>
        <begin position="25"/>
        <end position="511"/>
    </location>
</feature>
<keyword evidence="2" id="KW-0732">Signal</keyword>
<proteinExistence type="predicted"/>
<dbReference type="Proteomes" id="UP000054988">
    <property type="component" value="Unassembled WGS sequence"/>
</dbReference>
<dbReference type="AlphaFoldDB" id="A0A0W0FCE8"/>
<evidence type="ECO:0000313" key="4">
    <source>
        <dbReference type="Proteomes" id="UP000054988"/>
    </source>
</evidence>
<accession>A0A0W0FCE8</accession>
<dbReference type="EMBL" id="LATX01002129">
    <property type="protein sequence ID" value="KTB33858.1"/>
    <property type="molecule type" value="Genomic_DNA"/>
</dbReference>
<evidence type="ECO:0000313" key="3">
    <source>
        <dbReference type="EMBL" id="KTB33858.1"/>
    </source>
</evidence>